<feature type="region of interest" description="Disordered" evidence="1">
    <location>
        <begin position="932"/>
        <end position="957"/>
    </location>
</feature>
<evidence type="ECO:0000313" key="4">
    <source>
        <dbReference type="Proteomes" id="UP000316331"/>
    </source>
</evidence>
<dbReference type="AlphaFoldDB" id="A0A543EVU7"/>
<reference evidence="3 4" key="1">
    <citation type="submission" date="2019-06" db="EMBL/GenBank/DDBJ databases">
        <title>Sequencing the genomes of 1000 actinobacteria strains.</title>
        <authorList>
            <person name="Klenk H.-P."/>
        </authorList>
    </citation>
    <scope>NUCLEOTIDE SEQUENCE [LARGE SCALE GENOMIC DNA]</scope>
    <source>
        <strain evidence="3 4">DSM 103495</strain>
    </source>
</reference>
<dbReference type="EMBL" id="VFPG01000002">
    <property type="protein sequence ID" value="TQM25697.1"/>
    <property type="molecule type" value="Genomic_DNA"/>
</dbReference>
<feature type="transmembrane region" description="Helical" evidence="2">
    <location>
        <begin position="425"/>
        <end position="446"/>
    </location>
</feature>
<evidence type="ECO:0008006" key="5">
    <source>
        <dbReference type="Google" id="ProtNLM"/>
    </source>
</evidence>
<keyword evidence="4" id="KW-1185">Reference proteome</keyword>
<organism evidence="3 4">
    <name type="scientific">Nocardia bhagyanarayanae</name>
    <dbReference type="NCBI Taxonomy" id="1215925"/>
    <lineage>
        <taxon>Bacteria</taxon>
        <taxon>Bacillati</taxon>
        <taxon>Actinomycetota</taxon>
        <taxon>Actinomycetes</taxon>
        <taxon>Mycobacteriales</taxon>
        <taxon>Nocardiaceae</taxon>
        <taxon>Nocardia</taxon>
    </lineage>
</organism>
<dbReference type="Gene3D" id="3.40.50.2300">
    <property type="match status" value="1"/>
</dbReference>
<name>A0A543EVU7_9NOCA</name>
<keyword evidence="2" id="KW-1133">Transmembrane helix</keyword>
<feature type="transmembrane region" description="Helical" evidence="2">
    <location>
        <begin position="42"/>
        <end position="62"/>
    </location>
</feature>
<keyword evidence="2" id="KW-0812">Transmembrane</keyword>
<dbReference type="Proteomes" id="UP000316331">
    <property type="component" value="Unassembled WGS sequence"/>
</dbReference>
<comment type="caution">
    <text evidence="3">The sequence shown here is derived from an EMBL/GenBank/DDBJ whole genome shotgun (WGS) entry which is preliminary data.</text>
</comment>
<proteinExistence type="predicted"/>
<evidence type="ECO:0000256" key="2">
    <source>
        <dbReference type="SAM" id="Phobius"/>
    </source>
</evidence>
<protein>
    <recommendedName>
        <fullName evidence="5">ABC-type branched-subunit amino acid transport system substrate-binding protein</fullName>
    </recommendedName>
</protein>
<evidence type="ECO:0000313" key="3">
    <source>
        <dbReference type="EMBL" id="TQM25697.1"/>
    </source>
</evidence>
<sequence length="957" mass="105522">MTDTANDIPKLLELLRALEVPDAKPRVFRTLLRRRRPLPRPVVGLVGAGAGGALLVEIYRWLGESGGRRATPRARVDLQAADLPPDALTPDPNATGEEIQGHCLPIVQRLVEGFSTDDTAMGPIKFPRYRTADWLTRQRVTSDETEATVELRSRLPRLLRSGSPTDRSDTAEGVSGDTISRLVFGVLALWPVLRLWLWISGRIPGMSKVTRWFMRQRYLAPELSDSFLGFATRLTASRRSDEDQEQVAKLLVHAFLEDMRDAYRKRLWRPSSWRRTAYPVALLSGVDEHGAGMRLIQWINNIRNETGHFDPLVVLACLDYDPAPPAEPTEPDDAPGRTPQLARIGDLQHLDTLESLVDRPYSGQQPDPLQRWLRDIDNMRTNRSEHAWFLPLRVRLPDPLDGRVRDPSLAHLAVPPSPPLAARKWFVAMCVLIPIALLVAAALVYIPPLRGAPCAHWPWTPGISVQQRDGECVGYSDNADQIFTDDPELTAMQREVFRLNVAAADARRDNPRRPIITLVYFSGLSYVDTNVRYPHAQVEELAGLAVQQRRALLASDESEPLLRVVVANGGSDMRHATWVVDHQLRGLLSDEPGILGVVGMDRSNAETRRAIGRLGELGVPVVATTLSADGLEKSSPLYFQAAPSNTTQAKLIADYVQGARHPAGGPRAGQPRYNQVAIYHPKADGDIYVETLVEDLRGELERRGVPYRRMEWTEQQELNRFPAPCETTDFDRGTLLFFAGRNDDFATFAKSVSRGCLTGESPAILGNDTVTRLITDQKAMAALPANLSVRYVAKAAPVMLGGAECVRGNGELGDEPVAFDYQQLCAELAVLIDDLRAYPQMADYQPSWPGDRTGLAYDVVGLFLRAVRTGPQHTDGAINRTAVAMQLREMDYRGVTGTLGFSTSRVADGSSIAVLVTAGVGQPGPQQCLVMSPRPAEGDGCPSGTKSASEDWSPPRR</sequence>
<dbReference type="OrthoDB" id="3440574at2"/>
<evidence type="ECO:0000256" key="1">
    <source>
        <dbReference type="SAM" id="MobiDB-lite"/>
    </source>
</evidence>
<accession>A0A543EVU7</accession>
<dbReference type="SUPFAM" id="SSF53822">
    <property type="entry name" value="Periplasmic binding protein-like I"/>
    <property type="match status" value="1"/>
</dbReference>
<gene>
    <name evidence="3" type="ORF">FB390_5855</name>
</gene>
<keyword evidence="2" id="KW-0472">Membrane</keyword>
<feature type="transmembrane region" description="Helical" evidence="2">
    <location>
        <begin position="179"/>
        <end position="199"/>
    </location>
</feature>
<dbReference type="RefSeq" id="WP_141812371.1">
    <property type="nucleotide sequence ID" value="NZ_VFPG01000002.1"/>
</dbReference>
<dbReference type="InterPro" id="IPR028082">
    <property type="entry name" value="Peripla_BP_I"/>
</dbReference>